<dbReference type="EMBL" id="CP036313">
    <property type="protein sequence ID" value="QBH14116.1"/>
    <property type="molecule type" value="Genomic_DNA"/>
</dbReference>
<dbReference type="PROSITE" id="PS51257">
    <property type="entry name" value="PROKAR_LIPOPROTEIN"/>
    <property type="match status" value="1"/>
</dbReference>
<organism evidence="3 4">
    <name type="scientific">Desulfobacter hydrogenophilus</name>
    <dbReference type="NCBI Taxonomy" id="2291"/>
    <lineage>
        <taxon>Bacteria</taxon>
        <taxon>Pseudomonadati</taxon>
        <taxon>Thermodesulfobacteriota</taxon>
        <taxon>Desulfobacteria</taxon>
        <taxon>Desulfobacterales</taxon>
        <taxon>Desulfobacteraceae</taxon>
        <taxon>Desulfobacter</taxon>
    </lineage>
</organism>
<keyword evidence="5" id="KW-1185">Reference proteome</keyword>
<evidence type="ECO:0000313" key="2">
    <source>
        <dbReference type="EMBL" id="QBH14116.1"/>
    </source>
</evidence>
<dbReference type="EMBL" id="QLNI01000067">
    <property type="protein sequence ID" value="RAM00074.1"/>
    <property type="molecule type" value="Genomic_DNA"/>
</dbReference>
<evidence type="ECO:0000256" key="1">
    <source>
        <dbReference type="SAM" id="Phobius"/>
    </source>
</evidence>
<dbReference type="Pfam" id="PF13176">
    <property type="entry name" value="TPR_7"/>
    <property type="match status" value="1"/>
</dbReference>
<feature type="transmembrane region" description="Helical" evidence="1">
    <location>
        <begin position="12"/>
        <end position="33"/>
    </location>
</feature>
<gene>
    <name evidence="3" type="ORF">DO021_20990</name>
    <name evidence="2" type="ORF">EYB58_15060</name>
</gene>
<dbReference type="OrthoDB" id="5419108at2"/>
<evidence type="ECO:0008006" key="6">
    <source>
        <dbReference type="Google" id="ProtNLM"/>
    </source>
</evidence>
<evidence type="ECO:0000313" key="3">
    <source>
        <dbReference type="EMBL" id="RAM00074.1"/>
    </source>
</evidence>
<dbReference type="Proteomes" id="UP000293902">
    <property type="component" value="Chromosome"/>
</dbReference>
<dbReference type="Gene3D" id="1.25.40.10">
    <property type="entry name" value="Tetratricopeptide repeat domain"/>
    <property type="match status" value="3"/>
</dbReference>
<dbReference type="InterPro" id="IPR019734">
    <property type="entry name" value="TPR_rpt"/>
</dbReference>
<accession>A0A328F6B5</accession>
<evidence type="ECO:0000313" key="5">
    <source>
        <dbReference type="Proteomes" id="UP000293902"/>
    </source>
</evidence>
<dbReference type="Proteomes" id="UP000248798">
    <property type="component" value="Unassembled WGS sequence"/>
</dbReference>
<proteinExistence type="predicted"/>
<dbReference type="SUPFAM" id="SSF48452">
    <property type="entry name" value="TPR-like"/>
    <property type="match status" value="2"/>
</dbReference>
<keyword evidence="1" id="KW-0812">Transmembrane</keyword>
<dbReference type="RefSeq" id="WP_111960322.1">
    <property type="nucleotide sequence ID" value="NZ_CP036313.1"/>
</dbReference>
<sequence length="520" mass="59253">METNNRRIPSSLILAVLGLLLVSCLLVIHPRFLSQKGIKAMRTGDYALAVSRFEKAETALPAILNNTIFTAADRFHQNTSHGQALFHWATETWRTTGLTHGVFDRMIEARTRFQAAKAIEPGDYLTAFWLARTEHSLERLHPWRFPGTANPYNACPLYRIAAVLRPAGIAVRQAQARHLHDTGRLNQIPELIAEMTRIYPPVYRSLKKESFYTPVLVSYMIQGLEQAVEENIRPRMALAALSRLYRDEGNLTAAISWFKTCLAHDPGANRANDFLYLGSMLVQDSRYEESFPVFIKTLEASKSKGKSLWRIYGVFKSQGVQIPFLSFSKYLAHSHLSIPALDLVTSQCFLDMDQVFPAKEKLRQIIETSPTAPACMLRAKIAQNERDWDTMEVMAQQATRLDPYNHKTHYLFAQALNTRKKYAAAELAVTQAMKTYAGKSYGYYNFRAWIRWRQKQFQPAAKDWEAAFALKPKRADLAYRAALAYEQIAERAIALSLATKALALVPDKKAYQDLHFRLRI</sequence>
<protein>
    <recommendedName>
        <fullName evidence="6">Tetratricopeptide repeat protein</fullName>
    </recommendedName>
</protein>
<evidence type="ECO:0000313" key="4">
    <source>
        <dbReference type="Proteomes" id="UP000248798"/>
    </source>
</evidence>
<dbReference type="InterPro" id="IPR011990">
    <property type="entry name" value="TPR-like_helical_dom_sf"/>
</dbReference>
<dbReference type="AlphaFoldDB" id="A0A328F6B5"/>
<keyword evidence="1" id="KW-1133">Transmembrane helix</keyword>
<name>A0A328F6B5_9BACT</name>
<reference evidence="3 4" key="1">
    <citation type="submission" date="2018-06" db="EMBL/GenBank/DDBJ databases">
        <title>Complete Genome Sequence of Desulfobacter hydrogenophilus (DSM3380).</title>
        <authorList>
            <person name="Marietou A."/>
            <person name="Schreiber L."/>
            <person name="Marshall I."/>
            <person name="Jorgensen B."/>
        </authorList>
    </citation>
    <scope>NUCLEOTIDE SEQUENCE [LARGE SCALE GENOMIC DNA]</scope>
    <source>
        <strain evidence="3 4">DSM 3380</strain>
    </source>
</reference>
<keyword evidence="1" id="KW-0472">Membrane</keyword>
<reference evidence="2 5" key="2">
    <citation type="submission" date="2019-02" db="EMBL/GenBank/DDBJ databases">
        <title>Complete genome sequence of Desulfobacter hydrogenophilus AcRS1.</title>
        <authorList>
            <person name="Marietou A."/>
            <person name="Lund M.B."/>
            <person name="Marshall I.P.G."/>
            <person name="Schreiber L."/>
            <person name="Jorgensen B."/>
        </authorList>
    </citation>
    <scope>NUCLEOTIDE SEQUENCE [LARGE SCALE GENOMIC DNA]</scope>
    <source>
        <strain evidence="2 5">AcRS1</strain>
    </source>
</reference>
<dbReference type="SMART" id="SM00028">
    <property type="entry name" value="TPR"/>
    <property type="match status" value="6"/>
</dbReference>